<dbReference type="Gene3D" id="3.20.20.80">
    <property type="entry name" value="Glycosidases"/>
    <property type="match status" value="1"/>
</dbReference>
<evidence type="ECO:0000256" key="1">
    <source>
        <dbReference type="ARBA" id="ARBA00010838"/>
    </source>
</evidence>
<dbReference type="NCBIfam" id="TIGR01233">
    <property type="entry name" value="lacG"/>
    <property type="match status" value="1"/>
</dbReference>
<dbReference type="SUPFAM" id="SSF51445">
    <property type="entry name" value="(Trans)glycosidases"/>
    <property type="match status" value="1"/>
</dbReference>
<keyword evidence="7" id="KW-1185">Reference proteome</keyword>
<dbReference type="InterPro" id="IPR005928">
    <property type="entry name" value="6P-beta-galactosidase"/>
</dbReference>
<dbReference type="GO" id="GO:0033920">
    <property type="term" value="F:6-phospho-beta-galactosidase activity"/>
    <property type="evidence" value="ECO:0007669"/>
    <property type="project" value="InterPro"/>
</dbReference>
<comment type="similarity">
    <text evidence="1">Belongs to the glycosyl hydrolase 1 family.</text>
</comment>
<dbReference type="InterPro" id="IPR001360">
    <property type="entry name" value="Glyco_hydro_1"/>
</dbReference>
<evidence type="ECO:0000256" key="4">
    <source>
        <dbReference type="ARBA" id="ARBA00023295"/>
    </source>
</evidence>
<evidence type="ECO:0000256" key="2">
    <source>
        <dbReference type="ARBA" id="ARBA00012744"/>
    </source>
</evidence>
<dbReference type="PATRIC" id="fig|1410657.5.peg.895"/>
<dbReference type="PANTHER" id="PTHR10353:SF36">
    <property type="entry name" value="LP05116P"/>
    <property type="match status" value="1"/>
</dbReference>
<evidence type="ECO:0000313" key="7">
    <source>
        <dbReference type="Proteomes" id="UP000051841"/>
    </source>
</evidence>
<feature type="active site" description="Nucleophile" evidence="5">
    <location>
        <position position="373"/>
    </location>
</feature>
<reference evidence="6 7" key="1">
    <citation type="journal article" date="2015" name="Genome Announc.">
        <title>Expanding the biotechnology potential of lactobacilli through comparative genomics of 213 strains and associated genera.</title>
        <authorList>
            <person name="Sun Z."/>
            <person name="Harris H.M."/>
            <person name="McCann A."/>
            <person name="Guo C."/>
            <person name="Argimon S."/>
            <person name="Zhang W."/>
            <person name="Yang X."/>
            <person name="Jeffery I.B."/>
            <person name="Cooney J.C."/>
            <person name="Kagawa T.F."/>
            <person name="Liu W."/>
            <person name="Song Y."/>
            <person name="Salvetti E."/>
            <person name="Wrobel A."/>
            <person name="Rasinkangas P."/>
            <person name="Parkhill J."/>
            <person name="Rea M.C."/>
            <person name="O'Sullivan O."/>
            <person name="Ritari J."/>
            <person name="Douillard F.P."/>
            <person name="Paul Ross R."/>
            <person name="Yang R."/>
            <person name="Briner A.E."/>
            <person name="Felis G.E."/>
            <person name="de Vos W.M."/>
            <person name="Barrangou R."/>
            <person name="Klaenhammer T.R."/>
            <person name="Caufield P.W."/>
            <person name="Cui Y."/>
            <person name="Zhang H."/>
            <person name="O'Toole P.W."/>
        </authorList>
    </citation>
    <scope>NUCLEOTIDE SEQUENCE [LARGE SCALE GENOMIC DNA]</scope>
    <source>
        <strain evidence="6 7">DSM 20405</strain>
    </source>
</reference>
<gene>
    <name evidence="6" type="ORF">IV49_GL000859</name>
</gene>
<dbReference type="GO" id="GO:0019512">
    <property type="term" value="P:lactose catabolic process via tagatose-6-phosphate"/>
    <property type="evidence" value="ECO:0007669"/>
    <property type="project" value="InterPro"/>
</dbReference>
<sequence>MKFPQDFVFGGATAAYQCEGETRTHGKGKVAWDDFLAAQGRFSGDPASDFYHQYPVDLDLCRKFHIKAIRISIAWSRIFPEGVGRINQEGVDFYHRVFRECHKNGVEPYVTLHHFDTPDTLHKKGDFLNKETVEAFVQYAKFCFEEYKDEVSYWFTFNEVWPVATNQYIEGTFPPGIKYDIPKAILSMHYMMLAHAKAVIAFKEGHYSGKIGVIHSLETKYPYEDNDADREAAKKEDILANQFVLDATFLGEYTDETLTTIKALAALNGGSFDPDAKDLEIMKKAAPLNDYLGMNHYQSHFIKAYDGENDIHHNGTGEKGTNRFRLKGIGERMFKEGIETTDWDWLIYPQGMYDMIMRVKKQYPMYKAIYITENGMGYKDTFDDGFIDDAPRCDYINKHLKALKKAISDGANVKGYFVWSLMDVFSWSNGYNKRYGLFYADFNTQKRYPKCSAYYYKMVIDNRDVIE</sequence>
<evidence type="ECO:0000256" key="3">
    <source>
        <dbReference type="ARBA" id="ARBA00022801"/>
    </source>
</evidence>
<name>A0A0R2HIH3_9FIRM</name>
<keyword evidence="4" id="KW-0326">Glycosidase</keyword>
<proteinExistence type="inferred from homology"/>
<evidence type="ECO:0000256" key="5">
    <source>
        <dbReference type="PROSITE-ProRule" id="PRU10055"/>
    </source>
</evidence>
<dbReference type="RefSeq" id="WP_031589526.1">
    <property type="nucleotide sequence ID" value="NZ_JNKN01000025.1"/>
</dbReference>
<dbReference type="Proteomes" id="UP000051841">
    <property type="component" value="Unassembled WGS sequence"/>
</dbReference>
<organism evidence="6 7">
    <name type="scientific">Kandleria vitulina DSM 20405</name>
    <dbReference type="NCBI Taxonomy" id="1410657"/>
    <lineage>
        <taxon>Bacteria</taxon>
        <taxon>Bacillati</taxon>
        <taxon>Bacillota</taxon>
        <taxon>Erysipelotrichia</taxon>
        <taxon>Erysipelotrichales</taxon>
        <taxon>Coprobacillaceae</taxon>
        <taxon>Kandleria</taxon>
    </lineage>
</organism>
<dbReference type="PANTHER" id="PTHR10353">
    <property type="entry name" value="GLYCOSYL HYDROLASE"/>
    <property type="match status" value="1"/>
</dbReference>
<dbReference type="GO" id="GO:0008422">
    <property type="term" value="F:beta-glucosidase activity"/>
    <property type="evidence" value="ECO:0007669"/>
    <property type="project" value="UniProtKB-EC"/>
</dbReference>
<dbReference type="InterPro" id="IPR017853">
    <property type="entry name" value="GH"/>
</dbReference>
<comment type="caution">
    <text evidence="6">The sequence shown here is derived from an EMBL/GenBank/DDBJ whole genome shotgun (WGS) entry which is preliminary data.</text>
</comment>
<dbReference type="PRINTS" id="PR00131">
    <property type="entry name" value="GLHYDRLASE1"/>
</dbReference>
<dbReference type="EMBL" id="JQBL01000021">
    <property type="protein sequence ID" value="KRN49740.1"/>
    <property type="molecule type" value="Genomic_DNA"/>
</dbReference>
<dbReference type="Pfam" id="PF00232">
    <property type="entry name" value="Glyco_hydro_1"/>
    <property type="match status" value="1"/>
</dbReference>
<dbReference type="EC" id="3.2.1.21" evidence="2"/>
<evidence type="ECO:0000313" key="6">
    <source>
        <dbReference type="EMBL" id="KRN49740.1"/>
    </source>
</evidence>
<dbReference type="PROSITE" id="PS00572">
    <property type="entry name" value="GLYCOSYL_HYDROL_F1_1"/>
    <property type="match status" value="1"/>
</dbReference>
<accession>A0A0R2HIH3</accession>
<protein>
    <recommendedName>
        <fullName evidence="2">beta-glucosidase</fullName>
        <ecNumber evidence="2">3.2.1.21</ecNumber>
    </recommendedName>
</protein>
<keyword evidence="3" id="KW-0378">Hydrolase</keyword>
<dbReference type="InterPro" id="IPR018120">
    <property type="entry name" value="Glyco_hydro_1_AS"/>
</dbReference>
<dbReference type="FunFam" id="3.20.20.80:FF:000004">
    <property type="entry name" value="Beta-glucosidase 6-phospho-beta-glucosidase"/>
    <property type="match status" value="1"/>
</dbReference>
<dbReference type="NCBIfam" id="NF010036">
    <property type="entry name" value="PRK13511.1"/>
    <property type="match status" value="1"/>
</dbReference>
<dbReference type="GO" id="GO:0005829">
    <property type="term" value="C:cytosol"/>
    <property type="evidence" value="ECO:0007669"/>
    <property type="project" value="TreeGrafter"/>
</dbReference>
<dbReference type="AlphaFoldDB" id="A0A0R2HIH3"/>